<dbReference type="InterPro" id="IPR000182">
    <property type="entry name" value="GNAT_dom"/>
</dbReference>
<reference evidence="1 2" key="1">
    <citation type="journal article" date="2019" name="Nat. Med.">
        <title>A library of human gut bacterial isolates paired with longitudinal multiomics data enables mechanistic microbiome research.</title>
        <authorList>
            <person name="Poyet M."/>
            <person name="Groussin M."/>
            <person name="Gibbons S.M."/>
            <person name="Avila-Pacheco J."/>
            <person name="Jiang X."/>
            <person name="Kearney S.M."/>
            <person name="Perrotta A.R."/>
            <person name="Berdy B."/>
            <person name="Zhao S."/>
            <person name="Lieberman T.D."/>
            <person name="Swanson P.K."/>
            <person name="Smith M."/>
            <person name="Roesemann S."/>
            <person name="Alexander J.E."/>
            <person name="Rich S.A."/>
            <person name="Livny J."/>
            <person name="Vlamakis H."/>
            <person name="Clish C."/>
            <person name="Bullock K."/>
            <person name="Deik A."/>
            <person name="Scott J."/>
            <person name="Pierce K.A."/>
            <person name="Xavier R.J."/>
            <person name="Alm E.J."/>
        </authorList>
    </citation>
    <scope>NUCLEOTIDE SEQUENCE [LARGE SCALE GENOMIC DNA]</scope>
    <source>
        <strain evidence="1 2">BIOML-A2</strain>
    </source>
</reference>
<dbReference type="PROSITE" id="PS51186">
    <property type="entry name" value="GNAT"/>
    <property type="match status" value="1"/>
</dbReference>
<proteinExistence type="predicted"/>
<comment type="caution">
    <text evidence="1">The sequence shown here is derived from an EMBL/GenBank/DDBJ whole genome shotgun (WGS) entry which is preliminary data.</text>
</comment>
<dbReference type="InterPro" id="IPR016181">
    <property type="entry name" value="Acyl_CoA_acyltransferase"/>
</dbReference>
<dbReference type="Proteomes" id="UP000462362">
    <property type="component" value="Unassembled WGS sequence"/>
</dbReference>
<dbReference type="Gene3D" id="3.40.630.30">
    <property type="match status" value="1"/>
</dbReference>
<evidence type="ECO:0000313" key="1">
    <source>
        <dbReference type="EMBL" id="MTU43109.1"/>
    </source>
</evidence>
<dbReference type="GO" id="GO:0016747">
    <property type="term" value="F:acyltransferase activity, transferring groups other than amino-acyl groups"/>
    <property type="evidence" value="ECO:0007669"/>
    <property type="project" value="InterPro"/>
</dbReference>
<evidence type="ECO:0000313" key="2">
    <source>
        <dbReference type="Proteomes" id="UP000462362"/>
    </source>
</evidence>
<gene>
    <name evidence="1" type="ORF">GMD42_05635</name>
</gene>
<dbReference type="SUPFAM" id="SSF55729">
    <property type="entry name" value="Acyl-CoA N-acyltransferases (Nat)"/>
    <property type="match status" value="1"/>
</dbReference>
<name>A0A6I3S762_9BURK</name>
<dbReference type="RefSeq" id="WP_118631411.1">
    <property type="nucleotide sequence ID" value="NZ_CATWOM010000030.1"/>
</dbReference>
<dbReference type="Pfam" id="PF13508">
    <property type="entry name" value="Acetyltransf_7"/>
    <property type="match status" value="1"/>
</dbReference>
<organism evidence="1 2">
    <name type="scientific">Parasutterella excrementihominis</name>
    <dbReference type="NCBI Taxonomy" id="487175"/>
    <lineage>
        <taxon>Bacteria</taxon>
        <taxon>Pseudomonadati</taxon>
        <taxon>Pseudomonadota</taxon>
        <taxon>Betaproteobacteria</taxon>
        <taxon>Burkholderiales</taxon>
        <taxon>Sutterellaceae</taxon>
        <taxon>Parasutterella</taxon>
    </lineage>
</organism>
<keyword evidence="1" id="KW-0808">Transferase</keyword>
<dbReference type="CDD" id="cd04301">
    <property type="entry name" value="NAT_SF"/>
    <property type="match status" value="1"/>
</dbReference>
<sequence length="180" mass="20280">MKNNSITIKQQEAHDLPAICRLIEEAFASVQESNHREQFLVTRLLSSPGFIPELSLTAWIQNELVGYILLTEIEILSDSTSKPSLSLAPLAVRPKFQKQGIGAALIKEAHKRACQLNYETILVLGHKDYYPRFGYKKAENFGITFPFEVQPEFCMVKELTPGAASRAAGQVKYPKAFFEY</sequence>
<dbReference type="AlphaFoldDB" id="A0A6I3S762"/>
<dbReference type="EMBL" id="WNCL01000013">
    <property type="protein sequence ID" value="MTU43109.1"/>
    <property type="molecule type" value="Genomic_DNA"/>
</dbReference>
<protein>
    <submittedName>
        <fullName evidence="1">GNAT family N-acetyltransferase</fullName>
    </submittedName>
</protein>
<accession>A0A6I3S762</accession>